<dbReference type="EMBL" id="FQZR01000006">
    <property type="protein sequence ID" value="SHJ50632.1"/>
    <property type="molecule type" value="Genomic_DNA"/>
</dbReference>
<dbReference type="Gene3D" id="1.20.120.530">
    <property type="entry name" value="GntR ligand-binding domain-like"/>
    <property type="match status" value="1"/>
</dbReference>
<sequence>MYQQMKCIQQKCFETCSRSESMYAYTSRLQDIIQVQYSIETALLEAVVRNATGEGIVRLHNLVSAQKTVLHSDIETKLVLRSFYEELFALASNCMLSMLSVHLIPMFEEGRDLYLAVAFNRKTFYEHNKKLVRCIEELDEVGACAALRGQLLRMGTYYSVYLN</sequence>
<dbReference type="SUPFAM" id="SSF48008">
    <property type="entry name" value="GntR ligand-binding domain-like"/>
    <property type="match status" value="1"/>
</dbReference>
<dbReference type="InterPro" id="IPR011711">
    <property type="entry name" value="GntR_C"/>
</dbReference>
<comment type="caution">
    <text evidence="5">The sequence shown here is derived from an EMBL/GenBank/DDBJ whole genome shotgun (WGS) entry which is preliminary data.</text>
</comment>
<evidence type="ECO:0000259" key="4">
    <source>
        <dbReference type="Pfam" id="PF07729"/>
    </source>
</evidence>
<evidence type="ECO:0000256" key="2">
    <source>
        <dbReference type="ARBA" id="ARBA00023125"/>
    </source>
</evidence>
<evidence type="ECO:0000313" key="6">
    <source>
        <dbReference type="Proteomes" id="UP000184001"/>
    </source>
</evidence>
<protein>
    <submittedName>
        <fullName evidence="5">FCD domain-containing protein</fullName>
    </submittedName>
</protein>
<keyword evidence="2" id="KW-0238">DNA-binding</keyword>
<dbReference type="GO" id="GO:0003677">
    <property type="term" value="F:DNA binding"/>
    <property type="evidence" value="ECO:0007669"/>
    <property type="project" value="UniProtKB-KW"/>
</dbReference>
<dbReference type="Pfam" id="PF07729">
    <property type="entry name" value="FCD"/>
    <property type="match status" value="1"/>
</dbReference>
<feature type="domain" description="GntR C-terminal" evidence="4">
    <location>
        <begin position="31"/>
        <end position="148"/>
    </location>
</feature>
<keyword evidence="3" id="KW-0804">Transcription</keyword>
<keyword evidence="1" id="KW-0805">Transcription regulation</keyword>
<accession>A0A8G2FBS9</accession>
<reference evidence="5 6" key="1">
    <citation type="submission" date="2016-11" db="EMBL/GenBank/DDBJ databases">
        <authorList>
            <person name="Varghese N."/>
            <person name="Submissions S."/>
        </authorList>
    </citation>
    <scope>NUCLEOTIDE SEQUENCE [LARGE SCALE GENOMIC DNA]</scope>
    <source>
        <strain evidence="5 6">DSM 17919</strain>
    </source>
</reference>
<evidence type="ECO:0000256" key="3">
    <source>
        <dbReference type="ARBA" id="ARBA00023163"/>
    </source>
</evidence>
<dbReference type="AlphaFoldDB" id="A0A8G2FBS9"/>
<gene>
    <name evidence="5" type="ORF">SAMN05660830_02622</name>
</gene>
<organism evidence="5 6">
    <name type="scientific">Halodesulfovibrio aestuarii</name>
    <dbReference type="NCBI Taxonomy" id="126333"/>
    <lineage>
        <taxon>Bacteria</taxon>
        <taxon>Pseudomonadati</taxon>
        <taxon>Thermodesulfobacteriota</taxon>
        <taxon>Desulfovibrionia</taxon>
        <taxon>Desulfovibrionales</taxon>
        <taxon>Desulfovibrionaceae</taxon>
        <taxon>Halodesulfovibrio</taxon>
    </lineage>
</organism>
<proteinExistence type="predicted"/>
<dbReference type="RefSeq" id="WP_019999854.1">
    <property type="nucleotide sequence ID" value="NZ_CP192217.1"/>
</dbReference>
<name>A0A8G2FBS9_9BACT</name>
<dbReference type="InterPro" id="IPR008920">
    <property type="entry name" value="TF_FadR/GntR_C"/>
</dbReference>
<dbReference type="Proteomes" id="UP000184001">
    <property type="component" value="Unassembled WGS sequence"/>
</dbReference>
<evidence type="ECO:0000256" key="1">
    <source>
        <dbReference type="ARBA" id="ARBA00023015"/>
    </source>
</evidence>
<evidence type="ECO:0000313" key="5">
    <source>
        <dbReference type="EMBL" id="SHJ50632.1"/>
    </source>
</evidence>